<name>A0A267EKH3_9PLAT</name>
<reference evidence="6 7" key="1">
    <citation type="submission" date="2017-06" db="EMBL/GenBank/DDBJ databases">
        <title>A platform for efficient transgenesis in Macrostomum lignano, a flatworm model organism for stem cell research.</title>
        <authorList>
            <person name="Berezikov E."/>
        </authorList>
    </citation>
    <scope>NUCLEOTIDE SEQUENCE [LARGE SCALE GENOMIC DNA]</scope>
    <source>
        <strain evidence="6">DV1</strain>
        <tissue evidence="6">Whole organism</tissue>
    </source>
</reference>
<evidence type="ECO:0000256" key="3">
    <source>
        <dbReference type="PROSITE-ProRule" id="PRU00221"/>
    </source>
</evidence>
<feature type="compositionally biased region" description="Polar residues" evidence="4">
    <location>
        <begin position="1817"/>
        <end position="1827"/>
    </location>
</feature>
<dbReference type="InterPro" id="IPR019775">
    <property type="entry name" value="WD40_repeat_CS"/>
</dbReference>
<dbReference type="PROSITE" id="PS50082">
    <property type="entry name" value="WD_REPEATS_2"/>
    <property type="match status" value="3"/>
</dbReference>
<feature type="repeat" description="WD" evidence="3">
    <location>
        <begin position="1685"/>
        <end position="1726"/>
    </location>
</feature>
<evidence type="ECO:0000313" key="6">
    <source>
        <dbReference type="EMBL" id="PAA61484.1"/>
    </source>
</evidence>
<dbReference type="InterPro" id="IPR052752">
    <property type="entry name" value="NACHT-WD_repeat"/>
</dbReference>
<dbReference type="Gene3D" id="2.130.10.10">
    <property type="entry name" value="YVTN repeat-like/Quinoprotein amine dehydrogenase"/>
    <property type="match status" value="2"/>
</dbReference>
<feature type="compositionally biased region" description="Low complexity" evidence="4">
    <location>
        <begin position="1806"/>
        <end position="1816"/>
    </location>
</feature>
<dbReference type="InterPro" id="IPR011047">
    <property type="entry name" value="Quinoprotein_ADH-like_sf"/>
</dbReference>
<keyword evidence="7" id="KW-1185">Reference proteome</keyword>
<proteinExistence type="predicted"/>
<dbReference type="SUPFAM" id="SSF50998">
    <property type="entry name" value="Quinoprotein alcohol dehydrogenase-like"/>
    <property type="match status" value="1"/>
</dbReference>
<dbReference type="OrthoDB" id="2325716at2759"/>
<dbReference type="InterPro" id="IPR001680">
    <property type="entry name" value="WD40_rpt"/>
</dbReference>
<evidence type="ECO:0000256" key="2">
    <source>
        <dbReference type="ARBA" id="ARBA00022737"/>
    </source>
</evidence>
<evidence type="ECO:0000313" key="7">
    <source>
        <dbReference type="Proteomes" id="UP000215902"/>
    </source>
</evidence>
<dbReference type="InterPro" id="IPR007111">
    <property type="entry name" value="NACHT_NTPase"/>
</dbReference>
<accession>A0A267EKH3</accession>
<dbReference type="Pfam" id="PF00400">
    <property type="entry name" value="WD40"/>
    <property type="match status" value="3"/>
</dbReference>
<dbReference type="InterPro" id="IPR015943">
    <property type="entry name" value="WD40/YVTN_repeat-like_dom_sf"/>
</dbReference>
<feature type="non-terminal residue" evidence="6">
    <location>
        <position position="1"/>
    </location>
</feature>
<dbReference type="InterPro" id="IPR027417">
    <property type="entry name" value="P-loop_NTPase"/>
</dbReference>
<feature type="repeat" description="WD" evidence="3">
    <location>
        <begin position="1345"/>
        <end position="1376"/>
    </location>
</feature>
<gene>
    <name evidence="6" type="ORF">BOX15_Mlig032371g1</name>
</gene>
<dbReference type="SMART" id="SM00320">
    <property type="entry name" value="WD40"/>
    <property type="match status" value="3"/>
</dbReference>
<dbReference type="PROSITE" id="PS50837">
    <property type="entry name" value="NACHT"/>
    <property type="match status" value="1"/>
</dbReference>
<comment type="caution">
    <text evidence="6">The sequence shown here is derived from an EMBL/GenBank/DDBJ whole genome shotgun (WGS) entry which is preliminary data.</text>
</comment>
<sequence>LDSTVAEMEVKTSFSHDNPAGSNEDLQKLLRGYLDRHQVPVSNAVKIFLSSTFSDFKEERNWLSVDCFPRLKALCAKHGLDFSAVDLRWGVTQEMVNEHSSAALCLREVRQCLKFSYGPAFVAFIGQRRGGCWPPEAVESAEFEALLGEMEPEEAELVNRHYKCDENCCPPARVLLPVVHSLPDFLSSDAKRRNAARAAWDGVAKRLRGLLTKAAERLAQAGRLTPERLATYSESVTEREVSAGLVHSYSARRTAACLVRRLNVDVDEADNGETLAAKSWPPMLDRFVEPRREDRERLERLVEDKISPALGNRKPRQFDSVAWRDGFVDGSVGDYRRRFCDAFVEEVGGLIRLQTARLGRQPPVAQEVLSHHRIGVNKVKTFCGQEEQLVRLRRYLLDEPGVAKRPLFVRGLSGMGKTSLLAQCVAMTTEQWCPPSEGVSVVFRYLGTSAMSYHIGDLLLSLLDQLQLLYGLPVDEEATESSILLCRYFPQYLNSLCQGPLAPGSGRRLLLLLDSLDQLSPRDGAYSLAWLPRICPPGIRLVFSSVPAAEIRFPPDCELLELVAAMPRDTALAALRKKLERRNRRLQDSQERHLLDLFGMCPKPIYLKVLMREALTWTSFTEPRLPVGQPGDDCVQVLVKHVFEGLENRYGELFVRSALGPLTYLSQVGSGISEVELEDYLSCQDDLLVEIYQFHSPPVPGVLRIPPTMWARLKYDLDEYISVRQDHGRPLFGWFHRQFTEAAHSRYVAPDPGLPDRLFALFSAETGVRRTINLSRLKTPMTLTDVDRQVTPQPISPSNTRVLALLPRLRLDALRPGRAAAEPDRLADYKRRFACNLTWILAKASGLGYQALLADFQAVGRADPEVRLVLDMLKLAASVASDDSPAIAVELIGRLDASLLSDRYASIRQLLLDARAYLLTDPAGGAGRLVPHMACLPPPRGLLSAAHPGVARLLRISADTAVVCAPGGAVQVWQLDRSEIVYHLFTAATTTATSSGESEQHSVGPMVADRYLCQTVAGCVRVWDSWTGAMVHSMQLLEPPDPASPAPSSTAGVQHQQQPFRVCALSPDARRCIVRLGQADLCPDRQTGCLIIEFSSSAPSDFGFRGGRVLRRSRGFGAQVVDACFLDEAGELALVARRLQPQEIQQQLQQQLARSQQSQQQDAVIELLKVNSDGMESSQGDPSLNCPTSWLPAPGGGGFSVVGGGRRSAVAAALYACNRGCLQAVRLSSSKAKPASIEFAFSAPVELHTPSTRIVAMETGPRKLVCLCYDPQAKRCLVRIAYLRDLLSCPPDVSPLPLFIGFVSDLPEPSSMRVAAAETVVFIGYVSHGQVEAWCARTLRRLLFINAHTRLVTGLAVDGRWLYTTSADEQLRVWNLTKAFPNWSASSTGGTMYSLYKEGLELKQGRPQSPQIGIRCDLDDLSTGFHLLRKRVITAHVLSQGQLVLFYLDRNVAAYWSVSEHSAEVTGHAELFDPSEAEDVRIGKVRIIPSHSYAAYLVHSSSWERPQIRIFHMIKRRQICTLRHSGNRVRATRRLVIVRSDNATGGCDCHLYDIASLAYLRSVRIDKTPVHLIFTPDSRHAIGVNPRIFISVWSLEEQPEATNGAVEAVSVAKPLGLNLKVLTRKESVVFTGESLAIFGLVYGSICLWKPADVEFAVPEMSRLEARQRVESEGSVLRFHHVTIIKSAHEHEIVALKVNRTGDAFASCGLDSLLKIWSLKDYSCLQILAGHTDLIRCCHFTDLASPVISGSRDQTLRVWRSGRESAKFVAHTDVFFVRSTNGAVVTLFSYDLKRRLAIFRMPQTEADASSNSADGSAPTQTVSGVIMN</sequence>
<feature type="domain" description="NACHT" evidence="5">
    <location>
        <begin position="405"/>
        <end position="549"/>
    </location>
</feature>
<keyword evidence="1 3" id="KW-0853">WD repeat</keyword>
<dbReference type="PANTHER" id="PTHR19871">
    <property type="entry name" value="BETA TRANSDUCIN-RELATED PROTEIN"/>
    <property type="match status" value="1"/>
</dbReference>
<dbReference type="STRING" id="282301.A0A267EKH3"/>
<dbReference type="SUPFAM" id="SSF52540">
    <property type="entry name" value="P-loop containing nucleoside triphosphate hydrolases"/>
    <property type="match status" value="1"/>
</dbReference>
<protein>
    <recommendedName>
        <fullName evidence="5">NACHT domain-containing protein</fullName>
    </recommendedName>
</protein>
<feature type="repeat" description="WD" evidence="3">
    <location>
        <begin position="1727"/>
        <end position="1758"/>
    </location>
</feature>
<dbReference type="PROSITE" id="PS50294">
    <property type="entry name" value="WD_REPEATS_REGION"/>
    <property type="match status" value="1"/>
</dbReference>
<dbReference type="Proteomes" id="UP000215902">
    <property type="component" value="Unassembled WGS sequence"/>
</dbReference>
<keyword evidence="2" id="KW-0677">Repeat</keyword>
<dbReference type="PROSITE" id="PS00678">
    <property type="entry name" value="WD_REPEATS_1"/>
    <property type="match status" value="1"/>
</dbReference>
<evidence type="ECO:0000256" key="1">
    <source>
        <dbReference type="ARBA" id="ARBA00022574"/>
    </source>
</evidence>
<feature type="region of interest" description="Disordered" evidence="4">
    <location>
        <begin position="1806"/>
        <end position="1827"/>
    </location>
</feature>
<evidence type="ECO:0000256" key="4">
    <source>
        <dbReference type="SAM" id="MobiDB-lite"/>
    </source>
</evidence>
<dbReference type="EMBL" id="NIVC01002029">
    <property type="protein sequence ID" value="PAA61484.1"/>
    <property type="molecule type" value="Genomic_DNA"/>
</dbReference>
<evidence type="ECO:0000259" key="5">
    <source>
        <dbReference type="PROSITE" id="PS50837"/>
    </source>
</evidence>
<dbReference type="PANTHER" id="PTHR19871:SF14">
    <property type="entry name" value="DUF4062 DOMAIN-CONTAINING PROTEIN"/>
    <property type="match status" value="1"/>
</dbReference>
<organism evidence="6 7">
    <name type="scientific">Macrostomum lignano</name>
    <dbReference type="NCBI Taxonomy" id="282301"/>
    <lineage>
        <taxon>Eukaryota</taxon>
        <taxon>Metazoa</taxon>
        <taxon>Spiralia</taxon>
        <taxon>Lophotrochozoa</taxon>
        <taxon>Platyhelminthes</taxon>
        <taxon>Rhabditophora</taxon>
        <taxon>Macrostomorpha</taxon>
        <taxon>Macrostomida</taxon>
        <taxon>Macrostomidae</taxon>
        <taxon>Macrostomum</taxon>
    </lineage>
</organism>